<comment type="cofactor">
    <cofactor evidence="5">
        <name>[2Fe-2S] cluster</name>
        <dbReference type="ChEBI" id="CHEBI:190135"/>
    </cofactor>
</comment>
<dbReference type="GO" id="GO:0004497">
    <property type="term" value="F:monooxygenase activity"/>
    <property type="evidence" value="ECO:0007669"/>
    <property type="project" value="UniProtKB-ARBA"/>
</dbReference>
<name>A0A4R6SGC7_LABRH</name>
<evidence type="ECO:0000256" key="4">
    <source>
        <dbReference type="ARBA" id="ARBA00023014"/>
    </source>
</evidence>
<sequence length="292" mass="30491">MPSRRSPIDLIANVTALDRAAGLVRDAVHKVLQPGAVKNALHGVWLGHALHPALAQMPLGFFTAATALDVIGDQDAAAKRLIGLGIVTSVPAATTGLADFAEGHEEQQRIGIVHATLNTVALGCYGASLVQRARGRSGTASSLLGCVISVASAALGGDLISRHAMGANHAAEVPHTGPDDWHELGLVNDFTTDRPARRMAGLIPVMVIKQSTGFTVLYDECSHMAAPLHDGELDTVEGERCIVCPWHGSAFRVDDGAVVHGPAIAPQPVLDTEIREGVLYAKVRTFAGVPAS</sequence>
<dbReference type="PANTHER" id="PTHR21496:SF0">
    <property type="entry name" value="RIESKE DOMAIN-CONTAINING PROTEIN"/>
    <property type="match status" value="1"/>
</dbReference>
<dbReference type="RefSeq" id="WP_133849405.1">
    <property type="nucleotide sequence ID" value="NZ_SNXZ01000002.1"/>
</dbReference>
<evidence type="ECO:0000313" key="9">
    <source>
        <dbReference type="Proteomes" id="UP000295444"/>
    </source>
</evidence>
<comment type="caution">
    <text evidence="8">The sequence shown here is derived from an EMBL/GenBank/DDBJ whole genome shotgun (WGS) entry which is preliminary data.</text>
</comment>
<keyword evidence="4" id="KW-0411">Iron-sulfur</keyword>
<comment type="similarity">
    <text evidence="6">Belongs to the bacterial ring-hydroxylating dioxygenase ferredoxin component family.</text>
</comment>
<dbReference type="EMBL" id="SNXZ01000002">
    <property type="protein sequence ID" value="TDQ00734.1"/>
    <property type="molecule type" value="Genomic_DNA"/>
</dbReference>
<evidence type="ECO:0000256" key="1">
    <source>
        <dbReference type="ARBA" id="ARBA00022714"/>
    </source>
</evidence>
<keyword evidence="1" id="KW-0001">2Fe-2S</keyword>
<dbReference type="PANTHER" id="PTHR21496">
    <property type="entry name" value="FERREDOXIN-RELATED"/>
    <property type="match status" value="1"/>
</dbReference>
<dbReference type="GO" id="GO:0046872">
    <property type="term" value="F:metal ion binding"/>
    <property type="evidence" value="ECO:0007669"/>
    <property type="project" value="UniProtKB-KW"/>
</dbReference>
<reference evidence="8 9" key="1">
    <citation type="submission" date="2019-03" db="EMBL/GenBank/DDBJ databases">
        <title>Genomic Encyclopedia of Type Strains, Phase IV (KMG-IV): sequencing the most valuable type-strain genomes for metagenomic binning, comparative biology and taxonomic classification.</title>
        <authorList>
            <person name="Goeker M."/>
        </authorList>
    </citation>
    <scope>NUCLEOTIDE SEQUENCE [LARGE SCALE GENOMIC DNA]</scope>
    <source>
        <strain evidence="8 9">DSM 45361</strain>
    </source>
</reference>
<keyword evidence="2" id="KW-0479">Metal-binding</keyword>
<dbReference type="GO" id="GO:0051537">
    <property type="term" value="F:2 iron, 2 sulfur cluster binding"/>
    <property type="evidence" value="ECO:0007669"/>
    <property type="project" value="UniProtKB-KW"/>
</dbReference>
<protein>
    <submittedName>
        <fullName evidence="8">Nitrite reductase/ring-hydroxylating ferredoxin subunit</fullName>
    </submittedName>
</protein>
<evidence type="ECO:0000256" key="5">
    <source>
        <dbReference type="ARBA" id="ARBA00034078"/>
    </source>
</evidence>
<keyword evidence="3" id="KW-0408">Iron</keyword>
<gene>
    <name evidence="8" type="ORF">EV186_102600</name>
</gene>
<dbReference type="InterPro" id="IPR019251">
    <property type="entry name" value="DUF2231_TM"/>
</dbReference>
<dbReference type="GO" id="GO:0016705">
    <property type="term" value="F:oxidoreductase activity, acting on paired donors, with incorporation or reduction of molecular oxygen"/>
    <property type="evidence" value="ECO:0007669"/>
    <property type="project" value="UniProtKB-ARBA"/>
</dbReference>
<dbReference type="Gene3D" id="2.102.10.10">
    <property type="entry name" value="Rieske [2Fe-2S] iron-sulphur domain"/>
    <property type="match status" value="1"/>
</dbReference>
<evidence type="ECO:0000256" key="2">
    <source>
        <dbReference type="ARBA" id="ARBA00022723"/>
    </source>
</evidence>
<keyword evidence="9" id="KW-1185">Reference proteome</keyword>
<organism evidence="8 9">
    <name type="scientific">Labedaea rhizosphaerae</name>
    <dbReference type="NCBI Taxonomy" id="598644"/>
    <lineage>
        <taxon>Bacteria</taxon>
        <taxon>Bacillati</taxon>
        <taxon>Actinomycetota</taxon>
        <taxon>Actinomycetes</taxon>
        <taxon>Pseudonocardiales</taxon>
        <taxon>Pseudonocardiaceae</taxon>
        <taxon>Labedaea</taxon>
    </lineage>
</organism>
<dbReference type="Pfam" id="PF09990">
    <property type="entry name" value="DUF2231"/>
    <property type="match status" value="1"/>
</dbReference>
<dbReference type="Pfam" id="PF00355">
    <property type="entry name" value="Rieske"/>
    <property type="match status" value="1"/>
</dbReference>
<dbReference type="InterPro" id="IPR017941">
    <property type="entry name" value="Rieske_2Fe-2S"/>
</dbReference>
<proteinExistence type="inferred from homology"/>
<dbReference type="AlphaFoldDB" id="A0A4R6SGC7"/>
<dbReference type="PROSITE" id="PS51296">
    <property type="entry name" value="RIESKE"/>
    <property type="match status" value="1"/>
</dbReference>
<accession>A0A4R6SGC7</accession>
<dbReference type="CDD" id="cd03467">
    <property type="entry name" value="Rieske"/>
    <property type="match status" value="1"/>
</dbReference>
<dbReference type="OrthoDB" id="9795104at2"/>
<evidence type="ECO:0000256" key="6">
    <source>
        <dbReference type="ARBA" id="ARBA00038001"/>
    </source>
</evidence>
<dbReference type="InterPro" id="IPR036922">
    <property type="entry name" value="Rieske_2Fe-2S_sf"/>
</dbReference>
<dbReference type="SUPFAM" id="SSF50022">
    <property type="entry name" value="ISP domain"/>
    <property type="match status" value="1"/>
</dbReference>
<evidence type="ECO:0000313" key="8">
    <source>
        <dbReference type="EMBL" id="TDQ00734.1"/>
    </source>
</evidence>
<dbReference type="Proteomes" id="UP000295444">
    <property type="component" value="Unassembled WGS sequence"/>
</dbReference>
<evidence type="ECO:0000256" key="3">
    <source>
        <dbReference type="ARBA" id="ARBA00023004"/>
    </source>
</evidence>
<feature type="domain" description="Rieske" evidence="7">
    <location>
        <begin position="181"/>
        <end position="281"/>
    </location>
</feature>
<evidence type="ECO:0000259" key="7">
    <source>
        <dbReference type="PROSITE" id="PS51296"/>
    </source>
</evidence>